<dbReference type="Pfam" id="PF21597">
    <property type="entry name" value="TetR_C_43"/>
    <property type="match status" value="1"/>
</dbReference>
<feature type="domain" description="HTH tetR-type" evidence="6">
    <location>
        <begin position="90"/>
        <end position="149"/>
    </location>
</feature>
<comment type="caution">
    <text evidence="7">The sequence shown here is derived from an EMBL/GenBank/DDBJ whole genome shotgun (WGS) entry which is preliminary data.</text>
</comment>
<keyword evidence="2 4" id="KW-0238">DNA-binding</keyword>
<protein>
    <recommendedName>
        <fullName evidence="6">HTH tetR-type domain-containing protein</fullName>
    </recommendedName>
</protein>
<dbReference type="PROSITE" id="PS50977">
    <property type="entry name" value="HTH_TETR_2"/>
    <property type="match status" value="1"/>
</dbReference>
<dbReference type="GO" id="GO:0000976">
    <property type="term" value="F:transcription cis-regulatory region binding"/>
    <property type="evidence" value="ECO:0007669"/>
    <property type="project" value="TreeGrafter"/>
</dbReference>
<name>A0A2S3ZLK2_9MICO</name>
<feature type="compositionally biased region" description="Basic residues" evidence="5">
    <location>
        <begin position="16"/>
        <end position="27"/>
    </location>
</feature>
<evidence type="ECO:0000256" key="3">
    <source>
        <dbReference type="ARBA" id="ARBA00023163"/>
    </source>
</evidence>
<organism evidence="7 8">
    <name type="scientific">Cryobacterium zongtaii</name>
    <dbReference type="NCBI Taxonomy" id="1259217"/>
    <lineage>
        <taxon>Bacteria</taxon>
        <taxon>Bacillati</taxon>
        <taxon>Actinomycetota</taxon>
        <taxon>Actinomycetes</taxon>
        <taxon>Micrococcales</taxon>
        <taxon>Microbacteriaceae</taxon>
        <taxon>Cryobacterium</taxon>
    </lineage>
</organism>
<keyword evidence="8" id="KW-1185">Reference proteome</keyword>
<gene>
    <name evidence="7" type="ORF">C3B61_02110</name>
</gene>
<evidence type="ECO:0000256" key="5">
    <source>
        <dbReference type="SAM" id="MobiDB-lite"/>
    </source>
</evidence>
<proteinExistence type="predicted"/>
<dbReference type="InterPro" id="IPR049445">
    <property type="entry name" value="TetR_SbtR-like_C"/>
</dbReference>
<dbReference type="InterPro" id="IPR050109">
    <property type="entry name" value="HTH-type_TetR-like_transc_reg"/>
</dbReference>
<evidence type="ECO:0000256" key="2">
    <source>
        <dbReference type="ARBA" id="ARBA00023125"/>
    </source>
</evidence>
<keyword evidence="3" id="KW-0804">Transcription</keyword>
<dbReference type="Pfam" id="PF00440">
    <property type="entry name" value="TetR_N"/>
    <property type="match status" value="1"/>
</dbReference>
<feature type="compositionally biased region" description="Low complexity" evidence="5">
    <location>
        <begin position="36"/>
        <end position="56"/>
    </location>
</feature>
<feature type="region of interest" description="Disordered" evidence="5">
    <location>
        <begin position="16"/>
        <end position="91"/>
    </location>
</feature>
<dbReference type="PRINTS" id="PR00455">
    <property type="entry name" value="HTHTETR"/>
</dbReference>
<keyword evidence="1" id="KW-0805">Transcription regulation</keyword>
<dbReference type="InterPro" id="IPR009057">
    <property type="entry name" value="Homeodomain-like_sf"/>
</dbReference>
<feature type="compositionally biased region" description="Polar residues" evidence="5">
    <location>
        <begin position="71"/>
        <end position="82"/>
    </location>
</feature>
<dbReference type="PANTHER" id="PTHR30055:SF234">
    <property type="entry name" value="HTH-TYPE TRANSCRIPTIONAL REGULATOR BETI"/>
    <property type="match status" value="1"/>
</dbReference>
<evidence type="ECO:0000313" key="8">
    <source>
        <dbReference type="Proteomes" id="UP000237340"/>
    </source>
</evidence>
<feature type="DNA-binding region" description="H-T-H motif" evidence="4">
    <location>
        <begin position="112"/>
        <end position="131"/>
    </location>
</feature>
<dbReference type="InterPro" id="IPR036271">
    <property type="entry name" value="Tet_transcr_reg_TetR-rel_C_sf"/>
</dbReference>
<dbReference type="SUPFAM" id="SSF48498">
    <property type="entry name" value="Tetracyclin repressor-like, C-terminal domain"/>
    <property type="match status" value="1"/>
</dbReference>
<reference evidence="7 8" key="1">
    <citation type="submission" date="2018-01" db="EMBL/GenBank/DDBJ databases">
        <title>Cryobacterium sp. nov., from glaciers in China.</title>
        <authorList>
            <person name="Liu Q."/>
            <person name="Xin Y.-H."/>
        </authorList>
    </citation>
    <scope>NUCLEOTIDE SEQUENCE [LARGE SCALE GENOMIC DNA]</scope>
    <source>
        <strain evidence="7 8">TMN-42</strain>
    </source>
</reference>
<dbReference type="GO" id="GO:0003700">
    <property type="term" value="F:DNA-binding transcription factor activity"/>
    <property type="evidence" value="ECO:0007669"/>
    <property type="project" value="TreeGrafter"/>
</dbReference>
<dbReference type="PANTHER" id="PTHR30055">
    <property type="entry name" value="HTH-TYPE TRANSCRIPTIONAL REGULATOR RUTR"/>
    <property type="match status" value="1"/>
</dbReference>
<dbReference type="EMBL" id="PPXD01000004">
    <property type="protein sequence ID" value="POH69419.1"/>
    <property type="molecule type" value="Genomic_DNA"/>
</dbReference>
<dbReference type="SUPFAM" id="SSF46689">
    <property type="entry name" value="Homeodomain-like"/>
    <property type="match status" value="1"/>
</dbReference>
<evidence type="ECO:0000256" key="1">
    <source>
        <dbReference type="ARBA" id="ARBA00023015"/>
    </source>
</evidence>
<accession>A0A2S3ZLK2</accession>
<sequence length="303" mass="33330">MFFRMPITLGARRAHHIGPRSTVRGRRPVPQYWVQPGGRTRQAAGRRPAGPGCGEASLRDLAGRGSRIDPMTTSARPPQDASQPRRRDARQNRERLIDEARSMIAEHGVDASLEEIARRADVGVATLYRNFPTRDDLVRALYDIALAELFAVRGEIEAAPSAWAGVVLYTERLAEWLVADPSLPPILKRMATIDPTARPSVELESFIAALVLQAKKDGELRPDVDSMDLAVLVTMIGSLGTLGGGYTGQWRRQLSLVLDGLRMPEKPRPKLPGRPLSVKEFQATVHGLTRRAKRAARGSRSAT</sequence>
<dbReference type="InterPro" id="IPR001647">
    <property type="entry name" value="HTH_TetR"/>
</dbReference>
<dbReference type="Gene3D" id="1.10.357.10">
    <property type="entry name" value="Tetracycline Repressor, domain 2"/>
    <property type="match status" value="1"/>
</dbReference>
<evidence type="ECO:0000313" key="7">
    <source>
        <dbReference type="EMBL" id="POH69419.1"/>
    </source>
</evidence>
<dbReference type="AlphaFoldDB" id="A0A2S3ZLK2"/>
<dbReference type="Proteomes" id="UP000237340">
    <property type="component" value="Unassembled WGS sequence"/>
</dbReference>
<evidence type="ECO:0000256" key="4">
    <source>
        <dbReference type="PROSITE-ProRule" id="PRU00335"/>
    </source>
</evidence>
<evidence type="ECO:0000259" key="6">
    <source>
        <dbReference type="PROSITE" id="PS50977"/>
    </source>
</evidence>